<protein>
    <submittedName>
        <fullName evidence="1">Uncharacterized protein</fullName>
    </submittedName>
</protein>
<dbReference type="EMBL" id="MU853841">
    <property type="protein sequence ID" value="KAK3937961.1"/>
    <property type="molecule type" value="Genomic_DNA"/>
</dbReference>
<evidence type="ECO:0000313" key="2">
    <source>
        <dbReference type="Proteomes" id="UP001303473"/>
    </source>
</evidence>
<gene>
    <name evidence="1" type="ORF">QBC46DRAFT_391323</name>
</gene>
<organism evidence="1 2">
    <name type="scientific">Diplogelasinospora grovesii</name>
    <dbReference type="NCBI Taxonomy" id="303347"/>
    <lineage>
        <taxon>Eukaryota</taxon>
        <taxon>Fungi</taxon>
        <taxon>Dikarya</taxon>
        <taxon>Ascomycota</taxon>
        <taxon>Pezizomycotina</taxon>
        <taxon>Sordariomycetes</taxon>
        <taxon>Sordariomycetidae</taxon>
        <taxon>Sordariales</taxon>
        <taxon>Diplogelasinosporaceae</taxon>
        <taxon>Diplogelasinospora</taxon>
    </lineage>
</organism>
<dbReference type="AlphaFoldDB" id="A0AAN6N3M5"/>
<comment type="caution">
    <text evidence="1">The sequence shown here is derived from an EMBL/GenBank/DDBJ whole genome shotgun (WGS) entry which is preliminary data.</text>
</comment>
<evidence type="ECO:0000313" key="1">
    <source>
        <dbReference type="EMBL" id="KAK3937961.1"/>
    </source>
</evidence>
<dbReference type="Proteomes" id="UP001303473">
    <property type="component" value="Unassembled WGS sequence"/>
</dbReference>
<accession>A0AAN6N3M5</accession>
<keyword evidence="2" id="KW-1185">Reference proteome</keyword>
<sequence>MLEHSGETLLAAKLLGQVIEMCSDAPGMRPHLARALWFLASLETKIGGDEDTVAELTKRARTVRDLIDEREAPDEDSGESFMRLVSWMLW</sequence>
<reference evidence="2" key="1">
    <citation type="journal article" date="2023" name="Mol. Phylogenet. Evol.">
        <title>Genome-scale phylogeny and comparative genomics of the fungal order Sordariales.</title>
        <authorList>
            <person name="Hensen N."/>
            <person name="Bonometti L."/>
            <person name="Westerberg I."/>
            <person name="Brannstrom I.O."/>
            <person name="Guillou S."/>
            <person name="Cros-Aarteil S."/>
            <person name="Calhoun S."/>
            <person name="Haridas S."/>
            <person name="Kuo A."/>
            <person name="Mondo S."/>
            <person name="Pangilinan J."/>
            <person name="Riley R."/>
            <person name="LaButti K."/>
            <person name="Andreopoulos B."/>
            <person name="Lipzen A."/>
            <person name="Chen C."/>
            <person name="Yan M."/>
            <person name="Daum C."/>
            <person name="Ng V."/>
            <person name="Clum A."/>
            <person name="Steindorff A."/>
            <person name="Ohm R.A."/>
            <person name="Martin F."/>
            <person name="Silar P."/>
            <person name="Natvig D.O."/>
            <person name="Lalanne C."/>
            <person name="Gautier V."/>
            <person name="Ament-Velasquez S.L."/>
            <person name="Kruys A."/>
            <person name="Hutchinson M.I."/>
            <person name="Powell A.J."/>
            <person name="Barry K."/>
            <person name="Miller A.N."/>
            <person name="Grigoriev I.V."/>
            <person name="Debuchy R."/>
            <person name="Gladieux P."/>
            <person name="Hiltunen Thoren M."/>
            <person name="Johannesson H."/>
        </authorList>
    </citation>
    <scope>NUCLEOTIDE SEQUENCE [LARGE SCALE GENOMIC DNA]</scope>
    <source>
        <strain evidence="2">CBS 340.73</strain>
    </source>
</reference>
<name>A0AAN6N3M5_9PEZI</name>
<proteinExistence type="predicted"/>